<accession>C0JRW8</accession>
<protein>
    <submittedName>
        <fullName evidence="1">SioN</fullName>
    </submittedName>
</protein>
<reference evidence="1" key="1">
    <citation type="journal article" date="2009" name="Chem. Biol.">
        <title>Thiopeptide biosynthesis featuring ribosomally synthesized precursor peptides and conserved posttranslational modifications.</title>
        <authorList>
            <person name="Liao R."/>
            <person name="Duan L."/>
            <person name="Lei C."/>
            <person name="Pan H."/>
            <person name="Ding Y."/>
            <person name="Zhang Q."/>
            <person name="Chen D."/>
            <person name="Shen B."/>
            <person name="Yu Y."/>
            <person name="Liu W."/>
        </authorList>
    </citation>
    <scope>NUCLEOTIDE SEQUENCE</scope>
    <source>
        <strain evidence="1">ATCC 13989</strain>
    </source>
</reference>
<dbReference type="GeneID" id="95779842"/>
<reference evidence="2 3" key="2">
    <citation type="submission" date="2019-01" db="EMBL/GenBank/DDBJ databases">
        <title>Draft genome sequences of the type strain Streptomyces sioyaensis DSM 40032 and its novel strain, TM32, a thermotolerant antibiotics-producing actinobacterium.</title>
        <authorList>
            <person name="Nakaew N."/>
            <person name="Lumyong S."/>
            <person name="Sloan W.T."/>
            <person name="Sungthong R."/>
        </authorList>
    </citation>
    <scope>NUCLEOTIDE SEQUENCE [LARGE SCALE GENOMIC DNA]</scope>
    <source>
        <strain evidence="2 3">DSM 40032</strain>
    </source>
</reference>
<proteinExistence type="predicted"/>
<evidence type="ECO:0000313" key="1">
    <source>
        <dbReference type="EMBL" id="ACN80651.1"/>
    </source>
</evidence>
<dbReference type="EMBL" id="SDIF01000048">
    <property type="protein sequence ID" value="RXS65593.1"/>
    <property type="molecule type" value="Genomic_DNA"/>
</dbReference>
<dbReference type="Proteomes" id="UP000289482">
    <property type="component" value="Unassembled WGS sequence"/>
</dbReference>
<organism evidence="1">
    <name type="scientific">Streptomyces sioyaensis</name>
    <dbReference type="NCBI Taxonomy" id="67364"/>
    <lineage>
        <taxon>Bacteria</taxon>
        <taxon>Bacillati</taxon>
        <taxon>Actinomycetota</taxon>
        <taxon>Actinomycetes</taxon>
        <taxon>Kitasatosporales</taxon>
        <taxon>Streptomycetaceae</taxon>
        <taxon>Streptomyces</taxon>
    </lineage>
</organism>
<dbReference type="EMBL" id="FJ436355">
    <property type="protein sequence ID" value="ACN80651.1"/>
    <property type="molecule type" value="Genomic_DNA"/>
</dbReference>
<gene>
    <name evidence="1" type="primary">sioN</name>
    <name evidence="2" type="ORF">EST54_18005</name>
</gene>
<dbReference type="RefSeq" id="WP_129248667.1">
    <property type="nucleotide sequence ID" value="NZ_JABZEL010000009.1"/>
</dbReference>
<name>C0JRW8_9ACTN</name>
<evidence type="ECO:0000313" key="3">
    <source>
        <dbReference type="Proteomes" id="UP000289482"/>
    </source>
</evidence>
<dbReference type="AlphaFoldDB" id="C0JRW8"/>
<sequence>MTGTVLRLRADAYYVPVPNGVWIRTTDGSFTLNGKTVATWVEKLAPLLDRGVVPDELLGALKPEQAAFVDKLLKALEQRKVLRPEPADEGADDPESARLFPQQAEYLRHFTARPAEGFARVRRHPLAVAGPAERVGPLATTLMETGFGDLVLLDTAPGKELQELAEDFGRQGAPVRLSGPDGDLEGRTVIGVFAPGEEEDAWRLLDRAEALGSGAWAALVRGQAMLLKGQVPRSGRACVRCAWRRLAHQAVELPPSDGLGYVPVSVAATVLAQEVFQYVAGGDDAVLGEGVVVDLTRLSIWRTDVDPDPDCPGHALPAGPADPSLAPAAGRRTRFPDSVFGARCFGPLFSCTPEQLPQFPLTALRLRINPPGRGEPTGSADGPVIVAESVADARAEAAVTAVEATLPTSGDTVVGVGKDRAEAGARALLRWADAALDDAAPDDAGAERREGTARSERARALAELAGRDVELSTARHPSGLWRARVDGTVTRTGFDPDQAVERALLAALARGQLGHGDDATAVTAWTGTVPEERRVDEVASALGLAWREAALPPLVAADLTGIVLAPGHAG</sequence>
<evidence type="ECO:0000313" key="2">
    <source>
        <dbReference type="EMBL" id="RXS65593.1"/>
    </source>
</evidence>
<keyword evidence="3" id="KW-1185">Reference proteome</keyword>